<evidence type="ECO:0000256" key="12">
    <source>
        <dbReference type="ARBA" id="ARBA00034617"/>
    </source>
</evidence>
<dbReference type="PANTHER" id="PTHR11070:SF59">
    <property type="entry name" value="DNA 3'-5' HELICASE"/>
    <property type="match status" value="1"/>
</dbReference>
<dbReference type="Gene3D" id="1.10.10.160">
    <property type="match status" value="1"/>
</dbReference>
<dbReference type="PANTHER" id="PTHR11070">
    <property type="entry name" value="UVRD / RECB / PCRA DNA HELICASE FAMILY MEMBER"/>
    <property type="match status" value="1"/>
</dbReference>
<keyword evidence="6 15" id="KW-0347">Helicase</keyword>
<dbReference type="PROSITE" id="PS51217">
    <property type="entry name" value="UVRD_HELICASE_CTER"/>
    <property type="match status" value="1"/>
</dbReference>
<dbReference type="Gene3D" id="3.40.50.300">
    <property type="entry name" value="P-loop containing nucleotide triphosphate hydrolases"/>
    <property type="match status" value="2"/>
</dbReference>
<proteinExistence type="inferred from homology"/>
<organism evidence="19 20">
    <name type="scientific">Propionibacterium cyclohexanicum</name>
    <dbReference type="NCBI Taxonomy" id="64702"/>
    <lineage>
        <taxon>Bacteria</taxon>
        <taxon>Bacillati</taxon>
        <taxon>Actinomycetota</taxon>
        <taxon>Actinomycetes</taxon>
        <taxon>Propionibacteriales</taxon>
        <taxon>Propionibacteriaceae</taxon>
        <taxon>Propionibacterium</taxon>
    </lineage>
</organism>
<dbReference type="InterPro" id="IPR011335">
    <property type="entry name" value="Restrct_endonuc-II-like"/>
</dbReference>
<keyword evidence="8 15" id="KW-0067">ATP-binding</keyword>
<evidence type="ECO:0000256" key="9">
    <source>
        <dbReference type="ARBA" id="ARBA00023125"/>
    </source>
</evidence>
<dbReference type="Gene3D" id="3.90.320.10">
    <property type="match status" value="1"/>
</dbReference>
<dbReference type="InterPro" id="IPR027417">
    <property type="entry name" value="P-loop_NTPase"/>
</dbReference>
<evidence type="ECO:0000256" key="4">
    <source>
        <dbReference type="ARBA" id="ARBA00022763"/>
    </source>
</evidence>
<evidence type="ECO:0000256" key="10">
    <source>
        <dbReference type="ARBA" id="ARBA00023204"/>
    </source>
</evidence>
<sequence length="1081" mass="115418">MGSGCMVPMTTQLVDEQRAFLNAAEVAGSAVLAVGGPGTGKTTALVEAVVRSVEAGAQLGHVVILTWSRPDAQRLRRTVVGRLGASQLAPVITTVPGWCLALQSRYGARDASGELPRLLTGPEQDLQVRELLSAAGPQLWPRSLRKAVGTAAFAQQVRTGLARARQHGMDPADLEQAAARAGRPEWLGLARFFEQYLDVLDAEHAWDYAELVHRSRLLMLDEEVSASLTEQLAGVFCDEFAEYDPAQIGLIAQLHSLGVRVAATADPQTSVFAFRGADPRAALDFTSRFAVLGAPDPVRVEFQSVHRGSPAVRAGVARLLARVPLAGSAAAAVEHETAPRVRCVLHESLSSQAQSVAQELRAAHLAGLGWAQQAVICRTGKGGLAALAGSLASLGIPVEVAGDEIALGEQACVLVLLDAMGTVLDLAEGRAPERQRLARVLDSPLSGLDPSSIRLLGRTLWSAQEHTSSRTAGELVLDRLAALAGEPNPAASDGAGAGNPSVRHPARNHPGDPRLEALIRLGRLLGEAADDLRKGRSGYDVVWRLWAGTDWPQRLYADALSTGTTATAANKDLDAICALFDLASRHVELTGVRSLRSLIAQIGGQEIPGDMARESDPRGRGVQVLTAHRARGRQWDLVILVDATEGQWPGPRRGEGLIAAREIGEPAQPQASAAPRWIQQERRLFTLAASRADRELRIHAVCGAGDERTSVSRFVGEFGAEIVESGRHTVRQQTLDALAGELRRCAVDPQSSRALRAAALLQLRSLAQLHDDRGVALVASARPDWWWGVDYRRTVPPGTGVDSHTEPVRISVTGLERMARCPRCWFLDSQAGGAEPAGAGASIGSLVHLLAEQAVTAGLGEQAQHAAVDEFWPRIDFDVAWRSEQERASTHEMVGRLARWTAAPRGREVVGVEIPITYQLDLGEDALVLTGTIDRLERETGSGRLWIVDFKTGRRAPTKNEAAANVQLACYQLVVGLGACAPLTSSAPQVGGAELVQLRVAEAAARPEMPKVVAQPSLVEHPYPPGGHEAASAGPTWIHDLARTALGWIRAGQFPAMKNPMCGHCPHRSDCPVWAESGGRR</sequence>
<dbReference type="GO" id="GO:0004527">
    <property type="term" value="F:exonuclease activity"/>
    <property type="evidence" value="ECO:0007669"/>
    <property type="project" value="UniProtKB-KW"/>
</dbReference>
<comment type="similarity">
    <text evidence="1">Belongs to the helicase family. UvrD subfamily.</text>
</comment>
<evidence type="ECO:0000313" key="20">
    <source>
        <dbReference type="Proteomes" id="UP000198815"/>
    </source>
</evidence>
<dbReference type="PROSITE" id="PS51198">
    <property type="entry name" value="UVRD_HELICASE_ATP_BIND"/>
    <property type="match status" value="1"/>
</dbReference>
<dbReference type="GO" id="GO:0000725">
    <property type="term" value="P:recombinational repair"/>
    <property type="evidence" value="ECO:0007669"/>
    <property type="project" value="TreeGrafter"/>
</dbReference>
<dbReference type="GO" id="GO:0005829">
    <property type="term" value="C:cytosol"/>
    <property type="evidence" value="ECO:0007669"/>
    <property type="project" value="TreeGrafter"/>
</dbReference>
<evidence type="ECO:0000256" key="14">
    <source>
        <dbReference type="ARBA" id="ARBA00048988"/>
    </source>
</evidence>
<dbReference type="InterPro" id="IPR014017">
    <property type="entry name" value="DNA_helicase_UvrD-like_C"/>
</dbReference>
<dbReference type="EC" id="5.6.2.4" evidence="13"/>
<dbReference type="EMBL" id="FOGZ01000006">
    <property type="protein sequence ID" value="SER69979.1"/>
    <property type="molecule type" value="Genomic_DNA"/>
</dbReference>
<dbReference type="SUPFAM" id="SSF52980">
    <property type="entry name" value="Restriction endonuclease-like"/>
    <property type="match status" value="1"/>
</dbReference>
<feature type="binding site" evidence="15">
    <location>
        <begin position="35"/>
        <end position="42"/>
    </location>
    <ligand>
        <name>ATP</name>
        <dbReference type="ChEBI" id="CHEBI:30616"/>
    </ligand>
</feature>
<evidence type="ECO:0000256" key="5">
    <source>
        <dbReference type="ARBA" id="ARBA00022801"/>
    </source>
</evidence>
<keyword evidence="11" id="KW-0413">Isomerase</keyword>
<evidence type="ECO:0000259" key="18">
    <source>
        <dbReference type="PROSITE" id="PS51217"/>
    </source>
</evidence>
<evidence type="ECO:0000256" key="11">
    <source>
        <dbReference type="ARBA" id="ARBA00023235"/>
    </source>
</evidence>
<keyword evidence="20" id="KW-1185">Reference proteome</keyword>
<name>A0A1H9RD75_9ACTN</name>
<feature type="domain" description="UvrD-like helicase ATP-binding" evidence="17">
    <location>
        <begin position="14"/>
        <end position="309"/>
    </location>
</feature>
<dbReference type="InterPro" id="IPR011604">
    <property type="entry name" value="PDDEXK-like_dom_sf"/>
</dbReference>
<dbReference type="GO" id="GO:0003677">
    <property type="term" value="F:DNA binding"/>
    <property type="evidence" value="ECO:0007669"/>
    <property type="project" value="UniProtKB-KW"/>
</dbReference>
<dbReference type="GO" id="GO:0043138">
    <property type="term" value="F:3'-5' DNA helicase activity"/>
    <property type="evidence" value="ECO:0007669"/>
    <property type="project" value="UniProtKB-EC"/>
</dbReference>
<keyword evidence="9" id="KW-0238">DNA-binding</keyword>
<accession>A0A1H9RD75</accession>
<keyword evidence="7" id="KW-0269">Exonuclease</keyword>
<evidence type="ECO:0000256" key="8">
    <source>
        <dbReference type="ARBA" id="ARBA00022840"/>
    </source>
</evidence>
<evidence type="ECO:0000256" key="6">
    <source>
        <dbReference type="ARBA" id="ARBA00022806"/>
    </source>
</evidence>
<dbReference type="GO" id="GO:0005524">
    <property type="term" value="F:ATP binding"/>
    <property type="evidence" value="ECO:0007669"/>
    <property type="project" value="UniProtKB-UniRule"/>
</dbReference>
<evidence type="ECO:0000256" key="7">
    <source>
        <dbReference type="ARBA" id="ARBA00022839"/>
    </source>
</evidence>
<evidence type="ECO:0000313" key="19">
    <source>
        <dbReference type="EMBL" id="SER69979.1"/>
    </source>
</evidence>
<dbReference type="InterPro" id="IPR038726">
    <property type="entry name" value="PDDEXK_AddAB-type"/>
</dbReference>
<gene>
    <name evidence="19" type="ORF">SAMN05443377_10698</name>
</gene>
<keyword evidence="5 15" id="KW-0378">Hydrolase</keyword>
<dbReference type="STRING" id="64702.SAMN05443377_10698"/>
<dbReference type="InterPro" id="IPR000212">
    <property type="entry name" value="DNA_helicase_UvrD/REP"/>
</dbReference>
<keyword evidence="2" id="KW-0540">Nuclease</keyword>
<evidence type="ECO:0000256" key="13">
    <source>
        <dbReference type="ARBA" id="ARBA00034808"/>
    </source>
</evidence>
<evidence type="ECO:0000256" key="2">
    <source>
        <dbReference type="ARBA" id="ARBA00022722"/>
    </source>
</evidence>
<comment type="catalytic activity">
    <reaction evidence="14">
        <text>ATP + H2O = ADP + phosphate + H(+)</text>
        <dbReference type="Rhea" id="RHEA:13065"/>
        <dbReference type="ChEBI" id="CHEBI:15377"/>
        <dbReference type="ChEBI" id="CHEBI:15378"/>
        <dbReference type="ChEBI" id="CHEBI:30616"/>
        <dbReference type="ChEBI" id="CHEBI:43474"/>
        <dbReference type="ChEBI" id="CHEBI:456216"/>
        <dbReference type="EC" id="5.6.2.4"/>
    </reaction>
</comment>
<evidence type="ECO:0000256" key="3">
    <source>
        <dbReference type="ARBA" id="ARBA00022741"/>
    </source>
</evidence>
<reference evidence="19 20" key="1">
    <citation type="submission" date="2016-10" db="EMBL/GenBank/DDBJ databases">
        <authorList>
            <person name="de Groot N.N."/>
        </authorList>
    </citation>
    <scope>NUCLEOTIDE SEQUENCE [LARGE SCALE GENOMIC DNA]</scope>
    <source>
        <strain evidence="19 20">DSM 16859</strain>
    </source>
</reference>
<feature type="domain" description="UvrD-like helicase C-terminal" evidence="18">
    <location>
        <begin position="310"/>
        <end position="632"/>
    </location>
</feature>
<dbReference type="Proteomes" id="UP000198815">
    <property type="component" value="Unassembled WGS sequence"/>
</dbReference>
<dbReference type="AlphaFoldDB" id="A0A1H9RD75"/>
<comment type="catalytic activity">
    <reaction evidence="12">
        <text>Couples ATP hydrolysis with the unwinding of duplex DNA by translocating in the 3'-5' direction.</text>
        <dbReference type="EC" id="5.6.2.4"/>
    </reaction>
</comment>
<evidence type="ECO:0000256" key="15">
    <source>
        <dbReference type="PROSITE-ProRule" id="PRU00560"/>
    </source>
</evidence>
<dbReference type="SUPFAM" id="SSF52540">
    <property type="entry name" value="P-loop containing nucleoside triphosphate hydrolases"/>
    <property type="match status" value="1"/>
</dbReference>
<dbReference type="InterPro" id="IPR013986">
    <property type="entry name" value="DExx_box_DNA_helicase_dom_sf"/>
</dbReference>
<dbReference type="GO" id="GO:0033202">
    <property type="term" value="C:DNA helicase complex"/>
    <property type="evidence" value="ECO:0007669"/>
    <property type="project" value="TreeGrafter"/>
</dbReference>
<keyword evidence="10" id="KW-0234">DNA repair</keyword>
<dbReference type="Pfam" id="PF12705">
    <property type="entry name" value="PDDEXK_1"/>
    <property type="match status" value="1"/>
</dbReference>
<dbReference type="InterPro" id="IPR014016">
    <property type="entry name" value="UvrD-like_ATP-bd"/>
</dbReference>
<evidence type="ECO:0000256" key="16">
    <source>
        <dbReference type="SAM" id="MobiDB-lite"/>
    </source>
</evidence>
<keyword evidence="4" id="KW-0227">DNA damage</keyword>
<dbReference type="Pfam" id="PF00580">
    <property type="entry name" value="UvrD-helicase"/>
    <property type="match status" value="1"/>
</dbReference>
<evidence type="ECO:0000259" key="17">
    <source>
        <dbReference type="PROSITE" id="PS51198"/>
    </source>
</evidence>
<protein>
    <recommendedName>
        <fullName evidence="13">DNA 3'-5' helicase</fullName>
        <ecNumber evidence="13">5.6.2.4</ecNumber>
    </recommendedName>
</protein>
<evidence type="ECO:0000256" key="1">
    <source>
        <dbReference type="ARBA" id="ARBA00009922"/>
    </source>
</evidence>
<keyword evidence="3 15" id="KW-0547">Nucleotide-binding</keyword>
<feature type="region of interest" description="Disordered" evidence="16">
    <location>
        <begin position="487"/>
        <end position="511"/>
    </location>
</feature>